<dbReference type="RefSeq" id="WP_173581764.1">
    <property type="nucleotide sequence ID" value="NZ_WOTB01000002.1"/>
</dbReference>
<dbReference type="GO" id="GO:0008168">
    <property type="term" value="F:methyltransferase activity"/>
    <property type="evidence" value="ECO:0007669"/>
    <property type="project" value="UniProtKB-KW"/>
</dbReference>
<dbReference type="Proteomes" id="UP000635278">
    <property type="component" value="Unassembled WGS sequence"/>
</dbReference>
<comment type="caution">
    <text evidence="4">The sequence shown here is derived from an EMBL/GenBank/DDBJ whole genome shotgun (WGS) entry which is preliminary data.</text>
</comment>
<accession>A0ABX0JMN0</accession>
<organism evidence="4 5">
    <name type="scientific">Acetobacter musti</name>
    <dbReference type="NCBI Taxonomy" id="864732"/>
    <lineage>
        <taxon>Bacteria</taxon>
        <taxon>Pseudomonadati</taxon>
        <taxon>Pseudomonadota</taxon>
        <taxon>Alphaproteobacteria</taxon>
        <taxon>Acetobacterales</taxon>
        <taxon>Acetobacteraceae</taxon>
        <taxon>Acetobacter</taxon>
    </lineage>
</organism>
<dbReference type="InterPro" id="IPR029063">
    <property type="entry name" value="SAM-dependent_MTases_sf"/>
</dbReference>
<keyword evidence="2" id="KW-0808">Transferase</keyword>
<dbReference type="InterPro" id="IPR041698">
    <property type="entry name" value="Methyltransf_25"/>
</dbReference>
<keyword evidence="5" id="KW-1185">Reference proteome</keyword>
<evidence type="ECO:0000313" key="5">
    <source>
        <dbReference type="Proteomes" id="UP000635278"/>
    </source>
</evidence>
<dbReference type="Pfam" id="PF13649">
    <property type="entry name" value="Methyltransf_25"/>
    <property type="match status" value="1"/>
</dbReference>
<dbReference type="PANTHER" id="PTHR43861">
    <property type="entry name" value="TRANS-ACONITATE 2-METHYLTRANSFERASE-RELATED"/>
    <property type="match status" value="1"/>
</dbReference>
<name>A0ABX0JMN0_9PROT</name>
<gene>
    <name evidence="4" type="ORF">GOB93_01510</name>
</gene>
<sequence length="194" mass="21283">MSENSWSRAVFEQLYEQNPDPWGFETSPYEHSKYAATLSHTGPGPFRNALELGCSIGVLTATLAQRCGHLLAIDIADAALTRARERCTGLPNVNFLRARLPDEFPALPPESCDLILISELLYFLTPADITRLAQHCLAVRICGTPIILVNWTGETNTPCTGDSAADLFIATCCGHGLTACPTERQETCRFDRLI</sequence>
<feature type="domain" description="Methyltransferase" evidence="3">
    <location>
        <begin position="50"/>
        <end position="139"/>
    </location>
</feature>
<dbReference type="GO" id="GO:0032259">
    <property type="term" value="P:methylation"/>
    <property type="evidence" value="ECO:0007669"/>
    <property type="project" value="UniProtKB-KW"/>
</dbReference>
<evidence type="ECO:0000256" key="2">
    <source>
        <dbReference type="ARBA" id="ARBA00022679"/>
    </source>
</evidence>
<proteinExistence type="predicted"/>
<protein>
    <submittedName>
        <fullName evidence="4">Methyltransferase domain-containing protein</fullName>
    </submittedName>
</protein>
<dbReference type="SUPFAM" id="SSF53335">
    <property type="entry name" value="S-adenosyl-L-methionine-dependent methyltransferases"/>
    <property type="match status" value="1"/>
</dbReference>
<dbReference type="PANTHER" id="PTHR43861:SF1">
    <property type="entry name" value="TRANS-ACONITATE 2-METHYLTRANSFERASE"/>
    <property type="match status" value="1"/>
</dbReference>
<dbReference type="EMBL" id="WOTB01000002">
    <property type="protein sequence ID" value="NHN83317.1"/>
    <property type="molecule type" value="Genomic_DNA"/>
</dbReference>
<dbReference type="CDD" id="cd02440">
    <property type="entry name" value="AdoMet_MTases"/>
    <property type="match status" value="1"/>
</dbReference>
<keyword evidence="1 4" id="KW-0489">Methyltransferase</keyword>
<dbReference type="Gene3D" id="3.40.50.150">
    <property type="entry name" value="Vaccinia Virus protein VP39"/>
    <property type="match status" value="1"/>
</dbReference>
<evidence type="ECO:0000256" key="1">
    <source>
        <dbReference type="ARBA" id="ARBA00022603"/>
    </source>
</evidence>
<evidence type="ECO:0000313" key="4">
    <source>
        <dbReference type="EMBL" id="NHN83317.1"/>
    </source>
</evidence>
<reference evidence="4 5" key="1">
    <citation type="journal article" date="2020" name="Int. J. Syst. Evol. Microbiol.">
        <title>Novel acetic acid bacteria from cider fermentations: Acetobacter conturbans sp. nov. and Acetobacter fallax sp. nov.</title>
        <authorList>
            <person name="Sombolestani A.S."/>
            <person name="Cleenwerck I."/>
            <person name="Cnockaert M."/>
            <person name="Borremans W."/>
            <person name="Wieme A.D."/>
            <person name="De Vuyst L."/>
            <person name="Vandamme P."/>
        </authorList>
    </citation>
    <scope>NUCLEOTIDE SEQUENCE [LARGE SCALE GENOMIC DNA]</scope>
    <source>
        <strain evidence="4 5">LMG 30640</strain>
    </source>
</reference>
<evidence type="ECO:0000259" key="3">
    <source>
        <dbReference type="Pfam" id="PF13649"/>
    </source>
</evidence>